<dbReference type="PANTHER" id="PTHR43366">
    <property type="entry name" value="PYRUVATE SYNTHASE SUBUNIT PORC"/>
    <property type="match status" value="1"/>
</dbReference>
<dbReference type="PANTHER" id="PTHR43366:SF1">
    <property type="entry name" value="PYRUVATE SYNTHASE SUBUNIT PORC"/>
    <property type="match status" value="1"/>
</dbReference>
<dbReference type="GO" id="GO:0016625">
    <property type="term" value="F:oxidoreductase activity, acting on the aldehyde or oxo group of donors, iron-sulfur protein as acceptor"/>
    <property type="evidence" value="ECO:0007669"/>
    <property type="project" value="InterPro"/>
</dbReference>
<dbReference type="Gene3D" id="3.40.920.10">
    <property type="entry name" value="Pyruvate-ferredoxin oxidoreductase, PFOR, domain III"/>
    <property type="match status" value="1"/>
</dbReference>
<evidence type="ECO:0000256" key="1">
    <source>
        <dbReference type="ARBA" id="ARBA00023002"/>
    </source>
</evidence>
<organism evidence="3 4">
    <name type="scientific">Candidatus Aquicultor primus</name>
    <dbReference type="NCBI Taxonomy" id="1797195"/>
    <lineage>
        <taxon>Bacteria</taxon>
        <taxon>Bacillati</taxon>
        <taxon>Actinomycetota</taxon>
        <taxon>Candidatus Aquicultoria</taxon>
        <taxon>Candidatus Aquicultorales</taxon>
        <taxon>Candidatus Aquicultoraceae</taxon>
        <taxon>Candidatus Aquicultor</taxon>
    </lineage>
</organism>
<reference evidence="3 4" key="1">
    <citation type="journal article" date="2016" name="Nat. Commun.">
        <title>Thousands of microbial genomes shed light on interconnected biogeochemical processes in an aquifer system.</title>
        <authorList>
            <person name="Anantharaman K."/>
            <person name="Brown C.T."/>
            <person name="Hug L.A."/>
            <person name="Sharon I."/>
            <person name="Castelle C.J."/>
            <person name="Probst A.J."/>
            <person name="Thomas B.C."/>
            <person name="Singh A."/>
            <person name="Wilkins M.J."/>
            <person name="Karaoz U."/>
            <person name="Brodie E.L."/>
            <person name="Williams K.H."/>
            <person name="Hubbard S.S."/>
            <person name="Banfield J.F."/>
        </authorList>
    </citation>
    <scope>NUCLEOTIDE SEQUENCE [LARGE SCALE GENOMIC DNA]</scope>
</reference>
<dbReference type="NCBIfam" id="TIGR02175">
    <property type="entry name" value="PorC_KorC"/>
    <property type="match status" value="1"/>
</dbReference>
<sequence>MAEVKLTEIRWHARGGQGAVTAAKLLAETALSQGRYFQAFPEYGPERMGAPIQAFTRISSEPIHIRSSIANPEIVVVLDPTLLKAVDVTSGMHEDGVLIVNTDDEPKAIRKAMGLKGRTIFTVNATRIAQETIGRPIPNTPMMGALVKATDMMPIENLTDYVRKSFGKKFSEEIIEGNVRAVERAYAEVKAE</sequence>
<comment type="caution">
    <text evidence="3">The sequence shown here is derived from an EMBL/GenBank/DDBJ whole genome shotgun (WGS) entry which is preliminary data.</text>
</comment>
<name>A0A1F2US10_9ACTN</name>
<evidence type="ECO:0000259" key="2">
    <source>
        <dbReference type="Pfam" id="PF01558"/>
    </source>
</evidence>
<proteinExistence type="predicted"/>
<accession>A0A1F2US10</accession>
<dbReference type="InterPro" id="IPR011894">
    <property type="entry name" value="PorC_KorC"/>
</dbReference>
<feature type="domain" description="Pyruvate/ketoisovalerate oxidoreductase catalytic" evidence="2">
    <location>
        <begin position="15"/>
        <end position="187"/>
    </location>
</feature>
<evidence type="ECO:0000313" key="3">
    <source>
        <dbReference type="EMBL" id="OFW35694.1"/>
    </source>
</evidence>
<dbReference type="EMBL" id="MELI01000010">
    <property type="protein sequence ID" value="OFW35694.1"/>
    <property type="molecule type" value="Genomic_DNA"/>
</dbReference>
<dbReference type="Pfam" id="PF01558">
    <property type="entry name" value="POR"/>
    <property type="match status" value="1"/>
</dbReference>
<keyword evidence="3" id="KW-0670">Pyruvate</keyword>
<dbReference type="InterPro" id="IPR019752">
    <property type="entry name" value="Pyrv/ketoisovalerate_OxRed_cat"/>
</dbReference>
<gene>
    <name evidence="3" type="ORF">A2074_01325</name>
</gene>
<dbReference type="InterPro" id="IPR002869">
    <property type="entry name" value="Pyrv_flavodox_OxRed_cen"/>
</dbReference>
<evidence type="ECO:0000313" key="4">
    <source>
        <dbReference type="Proteomes" id="UP000178086"/>
    </source>
</evidence>
<dbReference type="InterPro" id="IPR051626">
    <property type="entry name" value="Oxidoreductase_gamma_subunit"/>
</dbReference>
<dbReference type="AlphaFoldDB" id="A0A1F2US10"/>
<protein>
    <submittedName>
        <fullName evidence="3">Pyruvate synthase</fullName>
    </submittedName>
</protein>
<keyword evidence="1" id="KW-0560">Oxidoreductase</keyword>
<dbReference type="Proteomes" id="UP000178086">
    <property type="component" value="Unassembled WGS sequence"/>
</dbReference>
<dbReference type="SUPFAM" id="SSF53323">
    <property type="entry name" value="Pyruvate-ferredoxin oxidoreductase, PFOR, domain III"/>
    <property type="match status" value="1"/>
</dbReference>